<comment type="caution">
    <text evidence="3">The sequence shown here is derived from an EMBL/GenBank/DDBJ whole genome shotgun (WGS) entry which is preliminary data.</text>
</comment>
<organism evidence="3 4">
    <name type="scientific">Coprinellus micaceus</name>
    <name type="common">Glistening ink-cap mushroom</name>
    <name type="synonym">Coprinus micaceus</name>
    <dbReference type="NCBI Taxonomy" id="71717"/>
    <lineage>
        <taxon>Eukaryota</taxon>
        <taxon>Fungi</taxon>
        <taxon>Dikarya</taxon>
        <taxon>Basidiomycota</taxon>
        <taxon>Agaricomycotina</taxon>
        <taxon>Agaricomycetes</taxon>
        <taxon>Agaricomycetidae</taxon>
        <taxon>Agaricales</taxon>
        <taxon>Agaricineae</taxon>
        <taxon>Psathyrellaceae</taxon>
        <taxon>Coprinellus</taxon>
    </lineage>
</organism>
<feature type="signal peptide" evidence="2">
    <location>
        <begin position="1"/>
        <end position="21"/>
    </location>
</feature>
<dbReference type="EMBL" id="QPFP01000132">
    <property type="protein sequence ID" value="TEB20751.1"/>
    <property type="molecule type" value="Genomic_DNA"/>
</dbReference>
<dbReference type="Proteomes" id="UP000298030">
    <property type="component" value="Unassembled WGS sequence"/>
</dbReference>
<keyword evidence="4" id="KW-1185">Reference proteome</keyword>
<feature type="compositionally biased region" description="Basic residues" evidence="1">
    <location>
        <begin position="61"/>
        <end position="76"/>
    </location>
</feature>
<feature type="chain" id="PRO_5021222088" evidence="2">
    <location>
        <begin position="22"/>
        <end position="133"/>
    </location>
</feature>
<reference evidence="3 4" key="1">
    <citation type="journal article" date="2019" name="Nat. Ecol. Evol.">
        <title>Megaphylogeny resolves global patterns of mushroom evolution.</title>
        <authorList>
            <person name="Varga T."/>
            <person name="Krizsan K."/>
            <person name="Foldi C."/>
            <person name="Dima B."/>
            <person name="Sanchez-Garcia M."/>
            <person name="Sanchez-Ramirez S."/>
            <person name="Szollosi G.J."/>
            <person name="Szarkandi J.G."/>
            <person name="Papp V."/>
            <person name="Albert L."/>
            <person name="Andreopoulos W."/>
            <person name="Angelini C."/>
            <person name="Antonin V."/>
            <person name="Barry K.W."/>
            <person name="Bougher N.L."/>
            <person name="Buchanan P."/>
            <person name="Buyck B."/>
            <person name="Bense V."/>
            <person name="Catcheside P."/>
            <person name="Chovatia M."/>
            <person name="Cooper J."/>
            <person name="Damon W."/>
            <person name="Desjardin D."/>
            <person name="Finy P."/>
            <person name="Geml J."/>
            <person name="Haridas S."/>
            <person name="Hughes K."/>
            <person name="Justo A."/>
            <person name="Karasinski D."/>
            <person name="Kautmanova I."/>
            <person name="Kiss B."/>
            <person name="Kocsube S."/>
            <person name="Kotiranta H."/>
            <person name="LaButti K.M."/>
            <person name="Lechner B.E."/>
            <person name="Liimatainen K."/>
            <person name="Lipzen A."/>
            <person name="Lukacs Z."/>
            <person name="Mihaltcheva S."/>
            <person name="Morgado L.N."/>
            <person name="Niskanen T."/>
            <person name="Noordeloos M.E."/>
            <person name="Ohm R.A."/>
            <person name="Ortiz-Santana B."/>
            <person name="Ovrebo C."/>
            <person name="Racz N."/>
            <person name="Riley R."/>
            <person name="Savchenko A."/>
            <person name="Shiryaev A."/>
            <person name="Soop K."/>
            <person name="Spirin V."/>
            <person name="Szebenyi C."/>
            <person name="Tomsovsky M."/>
            <person name="Tulloss R.E."/>
            <person name="Uehling J."/>
            <person name="Grigoriev I.V."/>
            <person name="Vagvolgyi C."/>
            <person name="Papp T."/>
            <person name="Martin F.M."/>
            <person name="Miettinen O."/>
            <person name="Hibbett D.S."/>
            <person name="Nagy L.G."/>
        </authorList>
    </citation>
    <scope>NUCLEOTIDE SEQUENCE [LARGE SCALE GENOMIC DNA]</scope>
    <source>
        <strain evidence="3 4">FP101781</strain>
    </source>
</reference>
<protein>
    <submittedName>
        <fullName evidence="3">Uncharacterized protein</fullName>
    </submittedName>
</protein>
<dbReference type="AlphaFoldDB" id="A0A4Y7SG98"/>
<gene>
    <name evidence="3" type="ORF">FA13DRAFT_1742675</name>
</gene>
<feature type="region of interest" description="Disordered" evidence="1">
    <location>
        <begin position="58"/>
        <end position="110"/>
    </location>
</feature>
<proteinExistence type="predicted"/>
<evidence type="ECO:0000256" key="2">
    <source>
        <dbReference type="SAM" id="SignalP"/>
    </source>
</evidence>
<sequence length="133" mass="14685">MRFSLYALSLLALTAPLLAHGRPIQDRRITERDSSHISARTFVDEDANLSIFERGAAFSRINKKPNGPRKPKRPKRQNSVSARPKPARQNSVSGSGARPPPPRRLSTLPTDFYGLPALHKIDDVPVTLEPAAL</sequence>
<name>A0A4Y7SG98_COPMI</name>
<accession>A0A4Y7SG98</accession>
<evidence type="ECO:0000256" key="1">
    <source>
        <dbReference type="SAM" id="MobiDB-lite"/>
    </source>
</evidence>
<evidence type="ECO:0000313" key="4">
    <source>
        <dbReference type="Proteomes" id="UP000298030"/>
    </source>
</evidence>
<evidence type="ECO:0000313" key="3">
    <source>
        <dbReference type="EMBL" id="TEB20751.1"/>
    </source>
</evidence>
<keyword evidence="2" id="KW-0732">Signal</keyword>